<organism evidence="1">
    <name type="scientific">Opuntia streptacantha</name>
    <name type="common">Prickly pear cactus</name>
    <name type="synonym">Opuntia cardona</name>
    <dbReference type="NCBI Taxonomy" id="393608"/>
    <lineage>
        <taxon>Eukaryota</taxon>
        <taxon>Viridiplantae</taxon>
        <taxon>Streptophyta</taxon>
        <taxon>Embryophyta</taxon>
        <taxon>Tracheophyta</taxon>
        <taxon>Spermatophyta</taxon>
        <taxon>Magnoliopsida</taxon>
        <taxon>eudicotyledons</taxon>
        <taxon>Gunneridae</taxon>
        <taxon>Pentapetalae</taxon>
        <taxon>Caryophyllales</taxon>
        <taxon>Cactineae</taxon>
        <taxon>Cactaceae</taxon>
        <taxon>Opuntioideae</taxon>
        <taxon>Opuntia</taxon>
    </lineage>
</organism>
<dbReference type="AlphaFoldDB" id="A0A7C9E965"/>
<dbReference type="EMBL" id="GISG01220292">
    <property type="protein sequence ID" value="MBA4663421.1"/>
    <property type="molecule type" value="Transcribed_RNA"/>
</dbReference>
<accession>A0A7C9E965</accession>
<sequence length="134" mass="15146">MVSSSPITNHRTFLSLIRTKSDTIQVSLRLARTQPFLECPEREMLSDTLISGKWAASERLTGWSKKMNPRVELGRHQSLMKSPRQGKYFCDDPIPKTKCWRPVSWGTGLGLGSGSERWAGRGLVQGEGWEEVKK</sequence>
<protein>
    <submittedName>
        <fullName evidence="1">Uncharacterized protein</fullName>
    </submittedName>
</protein>
<reference evidence="1" key="2">
    <citation type="submission" date="2020-07" db="EMBL/GenBank/DDBJ databases">
        <authorList>
            <person name="Vera ALvarez R."/>
            <person name="Arias-Moreno D.M."/>
            <person name="Jimenez-Jacinto V."/>
            <person name="Jimenez-Bremont J.F."/>
            <person name="Swaminathan K."/>
            <person name="Moose S.P."/>
            <person name="Guerrero-Gonzalez M.L."/>
            <person name="Marino-Ramirez L."/>
            <person name="Landsman D."/>
            <person name="Rodriguez-Kessler M."/>
            <person name="Delgado-Sanchez P."/>
        </authorList>
    </citation>
    <scope>NUCLEOTIDE SEQUENCE</scope>
    <source>
        <tissue evidence="1">Cladode</tissue>
    </source>
</reference>
<name>A0A7C9E965_OPUST</name>
<reference evidence="1" key="1">
    <citation type="journal article" date="2013" name="J. Plant Res.">
        <title>Effect of fungi and light on seed germination of three Opuntia species from semiarid lands of central Mexico.</title>
        <authorList>
            <person name="Delgado-Sanchez P."/>
            <person name="Jimenez-Bremont J.F."/>
            <person name="Guerrero-Gonzalez Mde L."/>
            <person name="Flores J."/>
        </authorList>
    </citation>
    <scope>NUCLEOTIDE SEQUENCE</scope>
    <source>
        <tissue evidence="1">Cladode</tissue>
    </source>
</reference>
<proteinExistence type="predicted"/>
<evidence type="ECO:0000313" key="1">
    <source>
        <dbReference type="EMBL" id="MBA4663421.1"/>
    </source>
</evidence>